<protein>
    <submittedName>
        <fullName evidence="2">Uncharacterized protein</fullName>
    </submittedName>
</protein>
<evidence type="ECO:0000313" key="2">
    <source>
        <dbReference type="EMBL" id="KFM82811.1"/>
    </source>
</evidence>
<accession>A0A087UZM2</accession>
<gene>
    <name evidence="2" type="ORF">X975_03745</name>
</gene>
<dbReference type="EMBL" id="KK122488">
    <property type="protein sequence ID" value="KFM82811.1"/>
    <property type="molecule type" value="Genomic_DNA"/>
</dbReference>
<evidence type="ECO:0000313" key="3">
    <source>
        <dbReference type="Proteomes" id="UP000054359"/>
    </source>
</evidence>
<keyword evidence="3" id="KW-1185">Reference proteome</keyword>
<keyword evidence="1" id="KW-1133">Transmembrane helix</keyword>
<feature type="non-terminal residue" evidence="2">
    <location>
        <position position="40"/>
    </location>
</feature>
<proteinExistence type="predicted"/>
<reference evidence="2 3" key="1">
    <citation type="submission" date="2013-11" db="EMBL/GenBank/DDBJ databases">
        <title>Genome sequencing of Stegodyphus mimosarum.</title>
        <authorList>
            <person name="Bechsgaard J."/>
        </authorList>
    </citation>
    <scope>NUCLEOTIDE SEQUENCE [LARGE SCALE GENOMIC DNA]</scope>
</reference>
<feature type="transmembrane region" description="Helical" evidence="1">
    <location>
        <begin position="6"/>
        <end position="24"/>
    </location>
</feature>
<organism evidence="2 3">
    <name type="scientific">Stegodyphus mimosarum</name>
    <name type="common">African social velvet spider</name>
    <dbReference type="NCBI Taxonomy" id="407821"/>
    <lineage>
        <taxon>Eukaryota</taxon>
        <taxon>Metazoa</taxon>
        <taxon>Ecdysozoa</taxon>
        <taxon>Arthropoda</taxon>
        <taxon>Chelicerata</taxon>
        <taxon>Arachnida</taxon>
        <taxon>Araneae</taxon>
        <taxon>Araneomorphae</taxon>
        <taxon>Entelegynae</taxon>
        <taxon>Eresoidea</taxon>
        <taxon>Eresidae</taxon>
        <taxon>Stegodyphus</taxon>
    </lineage>
</organism>
<keyword evidence="1" id="KW-0472">Membrane</keyword>
<sequence>MSVLFMLLNYHFCCCNSVLCVYILNLKIIQSAQHTHILEG</sequence>
<evidence type="ECO:0000256" key="1">
    <source>
        <dbReference type="SAM" id="Phobius"/>
    </source>
</evidence>
<dbReference type="Proteomes" id="UP000054359">
    <property type="component" value="Unassembled WGS sequence"/>
</dbReference>
<dbReference type="AlphaFoldDB" id="A0A087UZM2"/>
<name>A0A087UZM2_STEMI</name>
<keyword evidence="1" id="KW-0812">Transmembrane</keyword>